<evidence type="ECO:0000313" key="2">
    <source>
        <dbReference type="EnsemblPlants" id="AET4Gv20588500.17"/>
    </source>
</evidence>
<dbReference type="GO" id="GO:0003677">
    <property type="term" value="F:DNA binding"/>
    <property type="evidence" value="ECO:0007669"/>
    <property type="project" value="InterPro"/>
</dbReference>
<reference evidence="3" key="2">
    <citation type="journal article" date="2017" name="Nat. Plants">
        <title>The Aegilops tauschii genome reveals multiple impacts of transposons.</title>
        <authorList>
            <person name="Zhao G."/>
            <person name="Zou C."/>
            <person name="Li K."/>
            <person name="Wang K."/>
            <person name="Li T."/>
            <person name="Gao L."/>
            <person name="Zhang X."/>
            <person name="Wang H."/>
            <person name="Yang Z."/>
            <person name="Liu X."/>
            <person name="Jiang W."/>
            <person name="Mao L."/>
            <person name="Kong X."/>
            <person name="Jiao Y."/>
            <person name="Jia J."/>
        </authorList>
    </citation>
    <scope>NUCLEOTIDE SEQUENCE [LARGE SCALE GENOMIC DNA]</scope>
    <source>
        <strain evidence="3">cv. AL8/78</strain>
    </source>
</reference>
<reference evidence="2" key="5">
    <citation type="journal article" date="2021" name="G3 (Bethesda)">
        <title>Aegilops tauschii genome assembly Aet v5.0 features greater sequence contiguity and improved annotation.</title>
        <authorList>
            <person name="Wang L."/>
            <person name="Zhu T."/>
            <person name="Rodriguez J.C."/>
            <person name="Deal K.R."/>
            <person name="Dubcovsky J."/>
            <person name="McGuire P.E."/>
            <person name="Lux T."/>
            <person name="Spannagl M."/>
            <person name="Mayer K.F.X."/>
            <person name="Baldrich P."/>
            <person name="Meyers B.C."/>
            <person name="Huo N."/>
            <person name="Gu Y.Q."/>
            <person name="Zhou H."/>
            <person name="Devos K.M."/>
            <person name="Bennetzen J.L."/>
            <person name="Unver T."/>
            <person name="Budak H."/>
            <person name="Gulick P.J."/>
            <person name="Galiba G."/>
            <person name="Kalapos B."/>
            <person name="Nelson D.R."/>
            <person name="Li P."/>
            <person name="You F.M."/>
            <person name="Luo M.C."/>
            <person name="Dvorak J."/>
        </authorList>
    </citation>
    <scope>NUCLEOTIDE SEQUENCE [LARGE SCALE GENOMIC DNA]</scope>
    <source>
        <strain evidence="2">cv. AL8/78</strain>
    </source>
</reference>
<dbReference type="Proteomes" id="UP000015105">
    <property type="component" value="Chromosome 4D"/>
</dbReference>
<accession>A0A453IK83</accession>
<dbReference type="InterPro" id="IPR020046">
    <property type="entry name" value="5-3_exonucl_a-hlix_arch_N"/>
</dbReference>
<dbReference type="SUPFAM" id="SSF88723">
    <property type="entry name" value="PIN domain-like"/>
    <property type="match status" value="1"/>
</dbReference>
<dbReference type="Pfam" id="PF02739">
    <property type="entry name" value="5_3_exonuc_N"/>
    <property type="match status" value="1"/>
</dbReference>
<dbReference type="Gramene" id="AET4Gv20588500.17">
    <property type="protein sequence ID" value="AET4Gv20588500.17"/>
    <property type="gene ID" value="AET4Gv20588500"/>
</dbReference>
<evidence type="ECO:0000259" key="1">
    <source>
        <dbReference type="Pfam" id="PF02739"/>
    </source>
</evidence>
<dbReference type="AlphaFoldDB" id="A0A453IK83"/>
<dbReference type="PANTHER" id="PTHR42646">
    <property type="entry name" value="FLAP ENDONUCLEASE XNI"/>
    <property type="match status" value="1"/>
</dbReference>
<sequence length="90" mass="10566">KECHMAKGMTFRHMLYPAYKSNRTSTPDTIVQGMQYLKASIKAMSIKVIEVKSSSCIFGLKMFLFSFDIWDRQNYQCRFQVSKLMMLLVH</sequence>
<reference evidence="2" key="3">
    <citation type="journal article" date="2017" name="Nature">
        <title>Genome sequence of the progenitor of the wheat D genome Aegilops tauschii.</title>
        <authorList>
            <person name="Luo M.C."/>
            <person name="Gu Y.Q."/>
            <person name="Puiu D."/>
            <person name="Wang H."/>
            <person name="Twardziok S.O."/>
            <person name="Deal K.R."/>
            <person name="Huo N."/>
            <person name="Zhu T."/>
            <person name="Wang L."/>
            <person name="Wang Y."/>
            <person name="McGuire P.E."/>
            <person name="Liu S."/>
            <person name="Long H."/>
            <person name="Ramasamy R.K."/>
            <person name="Rodriguez J.C."/>
            <person name="Van S.L."/>
            <person name="Yuan L."/>
            <person name="Wang Z."/>
            <person name="Xia Z."/>
            <person name="Xiao L."/>
            <person name="Anderson O.D."/>
            <person name="Ouyang S."/>
            <person name="Liang Y."/>
            <person name="Zimin A.V."/>
            <person name="Pertea G."/>
            <person name="Qi P."/>
            <person name="Bennetzen J.L."/>
            <person name="Dai X."/>
            <person name="Dawson M.W."/>
            <person name="Muller H.G."/>
            <person name="Kugler K."/>
            <person name="Rivarola-Duarte L."/>
            <person name="Spannagl M."/>
            <person name="Mayer K.F.X."/>
            <person name="Lu F.H."/>
            <person name="Bevan M.W."/>
            <person name="Leroy P."/>
            <person name="Li P."/>
            <person name="You F.M."/>
            <person name="Sun Q."/>
            <person name="Liu Z."/>
            <person name="Lyons E."/>
            <person name="Wicker T."/>
            <person name="Salzberg S.L."/>
            <person name="Devos K.M."/>
            <person name="Dvorak J."/>
        </authorList>
    </citation>
    <scope>NUCLEOTIDE SEQUENCE [LARGE SCALE GENOMIC DNA]</scope>
    <source>
        <strain evidence="2">cv. AL8/78</strain>
    </source>
</reference>
<dbReference type="InterPro" id="IPR038969">
    <property type="entry name" value="FEN"/>
</dbReference>
<name>A0A453IK83_AEGTS</name>
<evidence type="ECO:0000313" key="3">
    <source>
        <dbReference type="Proteomes" id="UP000015105"/>
    </source>
</evidence>
<dbReference type="EnsemblPlants" id="AET4Gv20588500.17">
    <property type="protein sequence ID" value="AET4Gv20588500.17"/>
    <property type="gene ID" value="AET4Gv20588500"/>
</dbReference>
<dbReference type="InterPro" id="IPR029060">
    <property type="entry name" value="PIN-like_dom_sf"/>
</dbReference>
<proteinExistence type="predicted"/>
<reference evidence="3" key="1">
    <citation type="journal article" date="2014" name="Science">
        <title>Ancient hybridizations among the ancestral genomes of bread wheat.</title>
        <authorList>
            <consortium name="International Wheat Genome Sequencing Consortium,"/>
            <person name="Marcussen T."/>
            <person name="Sandve S.R."/>
            <person name="Heier L."/>
            <person name="Spannagl M."/>
            <person name="Pfeifer M."/>
            <person name="Jakobsen K.S."/>
            <person name="Wulff B.B."/>
            <person name="Steuernagel B."/>
            <person name="Mayer K.F."/>
            <person name="Olsen O.A."/>
        </authorList>
    </citation>
    <scope>NUCLEOTIDE SEQUENCE [LARGE SCALE GENOMIC DNA]</scope>
    <source>
        <strain evidence="3">cv. AL8/78</strain>
    </source>
</reference>
<reference evidence="2" key="4">
    <citation type="submission" date="2019-03" db="UniProtKB">
        <authorList>
            <consortium name="EnsemblPlants"/>
        </authorList>
    </citation>
    <scope>IDENTIFICATION</scope>
</reference>
<keyword evidence="3" id="KW-1185">Reference proteome</keyword>
<feature type="domain" description="5'-3' exonuclease alpha-helical arch N-terminal" evidence="1">
    <location>
        <begin position="7"/>
        <end position="52"/>
    </location>
</feature>
<dbReference type="Gene3D" id="3.40.50.1010">
    <property type="entry name" value="5'-nuclease"/>
    <property type="match status" value="1"/>
</dbReference>
<dbReference type="GO" id="GO:0017108">
    <property type="term" value="F:5'-flap endonuclease activity"/>
    <property type="evidence" value="ECO:0007669"/>
    <property type="project" value="InterPro"/>
</dbReference>
<dbReference type="PANTHER" id="PTHR42646:SF2">
    <property type="entry name" value="5'-3' EXONUCLEASE FAMILY PROTEIN"/>
    <property type="match status" value="1"/>
</dbReference>
<dbReference type="GO" id="GO:0033567">
    <property type="term" value="P:DNA replication, Okazaki fragment processing"/>
    <property type="evidence" value="ECO:0007669"/>
    <property type="project" value="InterPro"/>
</dbReference>
<protein>
    <recommendedName>
        <fullName evidence="1">5'-3' exonuclease alpha-helical arch N-terminal domain-containing protein</fullName>
    </recommendedName>
</protein>
<organism evidence="2 3">
    <name type="scientific">Aegilops tauschii subsp. strangulata</name>
    <name type="common">Goatgrass</name>
    <dbReference type="NCBI Taxonomy" id="200361"/>
    <lineage>
        <taxon>Eukaryota</taxon>
        <taxon>Viridiplantae</taxon>
        <taxon>Streptophyta</taxon>
        <taxon>Embryophyta</taxon>
        <taxon>Tracheophyta</taxon>
        <taxon>Spermatophyta</taxon>
        <taxon>Magnoliopsida</taxon>
        <taxon>Liliopsida</taxon>
        <taxon>Poales</taxon>
        <taxon>Poaceae</taxon>
        <taxon>BOP clade</taxon>
        <taxon>Pooideae</taxon>
        <taxon>Triticodae</taxon>
        <taxon>Triticeae</taxon>
        <taxon>Triticinae</taxon>
        <taxon>Aegilops</taxon>
    </lineage>
</organism>